<evidence type="ECO:0000313" key="3">
    <source>
        <dbReference type="Proteomes" id="UP000236630"/>
    </source>
</evidence>
<dbReference type="AlphaFoldDB" id="A0A2H5QT95"/>
<accession>A0A2H5QT95</accession>
<dbReference type="EMBL" id="BDQV01000714">
    <property type="protein sequence ID" value="GAY67505.1"/>
    <property type="molecule type" value="Genomic_DNA"/>
</dbReference>
<proteinExistence type="predicted"/>
<protein>
    <submittedName>
        <fullName evidence="2">Uncharacterized protein</fullName>
    </submittedName>
</protein>
<feature type="region of interest" description="Disordered" evidence="1">
    <location>
        <begin position="1"/>
        <end position="56"/>
    </location>
</feature>
<sequence>MLESSENPELYENPSLLKTIPPPLPEDRSTKKAQFRSHGADADNPPPSLSRMRLCPPTNTDNLMILRWKKNGILNLAM</sequence>
<gene>
    <name evidence="2" type="ORF">CUMW_257030</name>
</gene>
<organism evidence="2 3">
    <name type="scientific">Citrus unshiu</name>
    <name type="common">Satsuma mandarin</name>
    <name type="synonym">Citrus nobilis var. unshiu</name>
    <dbReference type="NCBI Taxonomy" id="55188"/>
    <lineage>
        <taxon>Eukaryota</taxon>
        <taxon>Viridiplantae</taxon>
        <taxon>Streptophyta</taxon>
        <taxon>Embryophyta</taxon>
        <taxon>Tracheophyta</taxon>
        <taxon>Spermatophyta</taxon>
        <taxon>Magnoliopsida</taxon>
        <taxon>eudicotyledons</taxon>
        <taxon>Gunneridae</taxon>
        <taxon>Pentapetalae</taxon>
        <taxon>rosids</taxon>
        <taxon>malvids</taxon>
        <taxon>Sapindales</taxon>
        <taxon>Rutaceae</taxon>
        <taxon>Aurantioideae</taxon>
        <taxon>Citrus</taxon>
    </lineage>
</organism>
<comment type="caution">
    <text evidence="2">The sequence shown here is derived from an EMBL/GenBank/DDBJ whole genome shotgun (WGS) entry which is preliminary data.</text>
</comment>
<reference evidence="2 3" key="1">
    <citation type="journal article" date="2017" name="Front. Genet.">
        <title>Draft sequencing of the heterozygous diploid genome of Satsuma (Citrus unshiu Marc.) using a hybrid assembly approach.</title>
        <authorList>
            <person name="Shimizu T."/>
            <person name="Tanizawa Y."/>
            <person name="Mochizuki T."/>
            <person name="Nagasaki H."/>
            <person name="Yoshioka T."/>
            <person name="Toyoda A."/>
            <person name="Fujiyama A."/>
            <person name="Kaminuma E."/>
            <person name="Nakamura Y."/>
        </authorList>
    </citation>
    <scope>NUCLEOTIDE SEQUENCE [LARGE SCALE GENOMIC DNA]</scope>
    <source>
        <strain evidence="3">cv. Miyagawa wase</strain>
    </source>
</reference>
<name>A0A2H5QT95_CITUN</name>
<evidence type="ECO:0000313" key="2">
    <source>
        <dbReference type="EMBL" id="GAY67505.1"/>
    </source>
</evidence>
<keyword evidence="3" id="KW-1185">Reference proteome</keyword>
<evidence type="ECO:0000256" key="1">
    <source>
        <dbReference type="SAM" id="MobiDB-lite"/>
    </source>
</evidence>
<dbReference type="Proteomes" id="UP000236630">
    <property type="component" value="Unassembled WGS sequence"/>
</dbReference>